<organism evidence="3 4">
    <name type="scientific">Encephalitozoon cuniculi (strain GB-M1)</name>
    <name type="common">Microsporidian parasite</name>
    <dbReference type="NCBI Taxonomy" id="284813"/>
    <lineage>
        <taxon>Eukaryota</taxon>
        <taxon>Fungi</taxon>
        <taxon>Fungi incertae sedis</taxon>
        <taxon>Microsporidia</taxon>
        <taxon>Unikaryonidae</taxon>
        <taxon>Encephalitozoon</taxon>
    </lineage>
</organism>
<dbReference type="GO" id="GO:0000381">
    <property type="term" value="P:regulation of alternative mRNA splicing, via spliceosome"/>
    <property type="evidence" value="ECO:0007669"/>
    <property type="project" value="TreeGrafter"/>
</dbReference>
<dbReference type="AlphaFoldDB" id="Q8SRL7"/>
<feature type="domain" description="RRM" evidence="2">
    <location>
        <begin position="142"/>
        <end position="219"/>
    </location>
</feature>
<dbReference type="STRING" id="284813.Q8SRL7"/>
<dbReference type="PANTHER" id="PTHR47330">
    <property type="entry name" value="POLY(U)-BINDING-SPLICING FACTOR PUF60-B-RELATED"/>
    <property type="match status" value="1"/>
</dbReference>
<proteinExistence type="predicted"/>
<dbReference type="KEGG" id="ecu:ECU07_0340"/>
<evidence type="ECO:0000259" key="2">
    <source>
        <dbReference type="PROSITE" id="PS50102"/>
    </source>
</evidence>
<dbReference type="GO" id="GO:0071011">
    <property type="term" value="C:precatalytic spliceosome"/>
    <property type="evidence" value="ECO:0007669"/>
    <property type="project" value="TreeGrafter"/>
</dbReference>
<keyword evidence="1" id="KW-0694">RNA-binding</keyword>
<evidence type="ECO:0000313" key="3">
    <source>
        <dbReference type="EMBL" id="CAD25566.1"/>
    </source>
</evidence>
<dbReference type="SUPFAM" id="SSF54928">
    <property type="entry name" value="RNA-binding domain, RBD"/>
    <property type="match status" value="2"/>
</dbReference>
<dbReference type="InterPro" id="IPR035979">
    <property type="entry name" value="RBD_domain_sf"/>
</dbReference>
<dbReference type="Pfam" id="PF00076">
    <property type="entry name" value="RRM_1"/>
    <property type="match status" value="1"/>
</dbReference>
<dbReference type="RefSeq" id="NP_585962.1">
    <property type="nucleotide sequence ID" value="NM_001041584.1"/>
</dbReference>
<dbReference type="InterPro" id="IPR051974">
    <property type="entry name" value="PUF60_regulator"/>
</dbReference>
<dbReference type="GO" id="GO:0003723">
    <property type="term" value="F:RNA binding"/>
    <property type="evidence" value="ECO:0007669"/>
    <property type="project" value="UniProtKB-UniRule"/>
</dbReference>
<dbReference type="PANTHER" id="PTHR47330:SF1">
    <property type="entry name" value="POLY(U)-BINDING-SPLICING FACTOR PUF60"/>
    <property type="match status" value="1"/>
</dbReference>
<dbReference type="VEuPathDB" id="MicrosporidiaDB:ECU07_0340"/>
<feature type="domain" description="RRM" evidence="2">
    <location>
        <begin position="58"/>
        <end position="127"/>
    </location>
</feature>
<reference evidence="3 4" key="2">
    <citation type="journal article" date="2009" name="BMC Genomics">
        <title>Identification of transcriptional signals in Encephalitozoon cuniculi widespread among Microsporidia phylum: support for accurate structural genome annotation.</title>
        <authorList>
            <person name="Peyretaillade E."/>
            <person name="Goncalves O."/>
            <person name="Terrat S."/>
            <person name="Dugat-Bony E."/>
            <person name="Wincker P."/>
            <person name="Cornman R.S."/>
            <person name="Evans J.D."/>
            <person name="Delbac F."/>
            <person name="Peyret P."/>
        </authorList>
    </citation>
    <scope>NUCLEOTIDE SEQUENCE [LARGE SCALE GENOMIC DNA]</scope>
    <source>
        <strain evidence="3 4">GB-M1</strain>
    </source>
</reference>
<evidence type="ECO:0000256" key="1">
    <source>
        <dbReference type="PROSITE-ProRule" id="PRU00176"/>
    </source>
</evidence>
<dbReference type="GO" id="GO:0006376">
    <property type="term" value="P:mRNA splice site recognition"/>
    <property type="evidence" value="ECO:0007669"/>
    <property type="project" value="TreeGrafter"/>
</dbReference>
<dbReference type="EMBL" id="AL590447">
    <property type="protein sequence ID" value="CAD25566.1"/>
    <property type="molecule type" value="Genomic_DNA"/>
</dbReference>
<protein>
    <submittedName>
        <fullName evidence="3">POLYADENYLATE-BINDING PROTEIN 1</fullName>
    </submittedName>
</protein>
<dbReference type="GO" id="GO:0000380">
    <property type="term" value="P:alternative mRNA splicing, via spliceosome"/>
    <property type="evidence" value="ECO:0007669"/>
    <property type="project" value="TreeGrafter"/>
</dbReference>
<dbReference type="InterPro" id="IPR003954">
    <property type="entry name" value="RRM_euk-type"/>
</dbReference>
<dbReference type="OMA" id="AYLACEM"/>
<reference evidence="3 4" key="1">
    <citation type="journal article" date="2001" name="Nature">
        <title>Genome sequence and gene compaction of the eukaryote parasite Encephalitozoon cuniculi.</title>
        <authorList>
            <person name="Katinka M.D."/>
            <person name="Duprat S."/>
            <person name="Cornillot E."/>
            <person name="Metenier G."/>
            <person name="Thomarat F."/>
            <person name="Prensier G."/>
            <person name="Barbe V."/>
            <person name="Peyretaillade E."/>
            <person name="Brottier P."/>
            <person name="Wincker P."/>
            <person name="Delbac F."/>
            <person name="El Alaoui H."/>
            <person name="Peyret P."/>
            <person name="Saurin W."/>
            <person name="Gouy M."/>
            <person name="Weissenbach J."/>
            <person name="Vivares C.P."/>
        </authorList>
    </citation>
    <scope>NUCLEOTIDE SEQUENCE [LARGE SCALE GENOMIC DNA]</scope>
    <source>
        <strain evidence="3 4">GB-M1</strain>
    </source>
</reference>
<dbReference type="SMART" id="SM00360">
    <property type="entry name" value="RRM"/>
    <property type="match status" value="3"/>
</dbReference>
<name>Q8SRL7_ENCCU</name>
<dbReference type="InterPro" id="IPR000504">
    <property type="entry name" value="RRM_dom"/>
</dbReference>
<dbReference type="Gene3D" id="3.30.70.330">
    <property type="match status" value="3"/>
</dbReference>
<dbReference type="OrthoDB" id="5411533at2759"/>
<dbReference type="InterPro" id="IPR012677">
    <property type="entry name" value="Nucleotide-bd_a/b_plait_sf"/>
</dbReference>
<dbReference type="GO" id="GO:0071013">
    <property type="term" value="C:catalytic step 2 spliceosome"/>
    <property type="evidence" value="ECO:0007669"/>
    <property type="project" value="TreeGrafter"/>
</dbReference>
<dbReference type="InParanoid" id="Q8SRL7"/>
<dbReference type="Proteomes" id="UP000000819">
    <property type="component" value="Chromosome VII"/>
</dbReference>
<dbReference type="HOGENOM" id="CLU_020551_3_1_1"/>
<sequence>MVVVNDEKLLRIMEEMLTLKRSELRRLEAAYKGVIEYDKWVVPKEGIKGSRFDSTLLNKVYIGNIVAPRDSVQDLLSVFGPVSVTCIGNKECAFADFDNPHAAYLCMREIDGMVFEGRALKVGRTSTFPSEIPKELRPPDESIVYISNIDLNIEEEQLEDIFKKMGEIKGVRLVYESSFMHKGYGYVQFSRCIDAKKALGYSNKISFCGRRMRIGPSVVKMELPERSYFAIPREVFEIKKRIESAIFGTGKMVVLRNLIGVDDADDDFDQEMENEMKKYGDVVKFGVSKEGEVVVYCLYSTEDEAKHSFSILNGRFFGGRRIRAEMSWGEFPL</sequence>
<dbReference type="SMART" id="SM00361">
    <property type="entry name" value="RRM_1"/>
    <property type="match status" value="3"/>
</dbReference>
<dbReference type="CDD" id="cd12374">
    <property type="entry name" value="RRM_UHM_SPF45_PUF60"/>
    <property type="match status" value="1"/>
</dbReference>
<keyword evidence="4" id="KW-1185">Reference proteome</keyword>
<evidence type="ECO:0000313" key="4">
    <source>
        <dbReference type="Proteomes" id="UP000000819"/>
    </source>
</evidence>
<dbReference type="CDD" id="cd00590">
    <property type="entry name" value="RRM_SF"/>
    <property type="match status" value="2"/>
</dbReference>
<accession>Q8SRL7</accession>
<gene>
    <name evidence="3" type="ordered locus">ECU07_0340</name>
</gene>
<dbReference type="PROSITE" id="PS50102">
    <property type="entry name" value="RRM"/>
    <property type="match status" value="2"/>
</dbReference>
<dbReference type="GeneID" id="859391"/>